<keyword evidence="1" id="KW-0614">Plasmid</keyword>
<protein>
    <submittedName>
        <fullName evidence="1">Uncharacterized protein</fullName>
    </submittedName>
</protein>
<evidence type="ECO:0000313" key="1">
    <source>
        <dbReference type="EMBL" id="QCF28049.1"/>
    </source>
</evidence>
<dbReference type="EMBL" id="CP031094">
    <property type="protein sequence ID" value="QCF28049.1"/>
    <property type="molecule type" value="Genomic_DNA"/>
</dbReference>
<proteinExistence type="predicted"/>
<gene>
    <name evidence="1" type="ORF">soil367_18420</name>
</gene>
<dbReference type="OrthoDB" id="5875911at2"/>
<dbReference type="RefSeq" id="WP_136550727.1">
    <property type="nucleotide sequence ID" value="NZ_CP031094.1"/>
</dbReference>
<evidence type="ECO:0000313" key="2">
    <source>
        <dbReference type="Proteomes" id="UP000298049"/>
    </source>
</evidence>
<reference evidence="1 2" key="1">
    <citation type="submission" date="2018-07" db="EMBL/GenBank/DDBJ databases">
        <title>Marsedoiliclastica nanhaica gen. nov. sp. nov., a novel marine hydrocarbonoclastic bacterium isolated from an in-situ enriched hydrocarbon-degrading consortium in deep-sea sediment.</title>
        <authorList>
            <person name="Dong C."/>
            <person name="Ma T."/>
            <person name="Liu R."/>
            <person name="Shao Z."/>
        </authorList>
    </citation>
    <scope>NUCLEOTIDE SEQUENCE [LARGE SCALE GENOMIC DNA]</scope>
    <source>
        <strain evidence="2">soil36-7</strain>
        <plasmid evidence="1 2">psoil36-7</plasmid>
    </source>
</reference>
<keyword evidence="2" id="KW-1185">Reference proteome</keyword>
<geneLocation type="plasmid" evidence="1 2">
    <name>psoil36-7</name>
</geneLocation>
<organism evidence="1 2">
    <name type="scientific">Hydrocarboniclastica marina</name>
    <dbReference type="NCBI Taxonomy" id="2259620"/>
    <lineage>
        <taxon>Bacteria</taxon>
        <taxon>Pseudomonadati</taxon>
        <taxon>Pseudomonadota</taxon>
        <taxon>Gammaproteobacteria</taxon>
        <taxon>Alteromonadales</taxon>
        <taxon>Alteromonadaceae</taxon>
        <taxon>Hydrocarboniclastica</taxon>
    </lineage>
</organism>
<dbReference type="Proteomes" id="UP000298049">
    <property type="component" value="Plasmid psoil36-7"/>
</dbReference>
<name>A0A4P7XLC7_9ALTE</name>
<dbReference type="AlphaFoldDB" id="A0A4P7XLC7"/>
<dbReference type="GeneID" id="40106892"/>
<dbReference type="KEGG" id="hmi:soil367_18420"/>
<accession>A0A4P7XLC7</accession>
<sequence>MNYLNIQAIKISETEAKVLWAVSDSRRGALVLRTTTPHPDIDILAELAAAKHLITDRNILGNKVRNGVGVHLTFSKGAVKKLATGKSAKKHLQRYAAFLSSRLVGSKIEIQKKNERLPPADTEPTEVISPDARTYIEVDTPALGPVQITDHALQRFIERFFPGKPENALKSLEERLMNASLKPIKLPGSVQAHKDRKYGKEDRAVYRHPTDVVHFGVIDRQHQKILVTVFNRTDTQIASEMDEATEIEAS</sequence>